<feature type="binding site" evidence="1">
    <location>
        <position position="123"/>
    </location>
    <ligand>
        <name>NAD(+)</name>
        <dbReference type="ChEBI" id="CHEBI:57540"/>
    </ligand>
</feature>
<dbReference type="InterPro" id="IPR036291">
    <property type="entry name" value="NAD(P)-bd_dom_sf"/>
</dbReference>
<organism evidence="2 3">
    <name type="scientific">Halorubrum lacusprofundi (strain ATCC 49239 / DSM 5036 / JCM 8891 / ACAM 34)</name>
    <dbReference type="NCBI Taxonomy" id="416348"/>
    <lineage>
        <taxon>Archaea</taxon>
        <taxon>Methanobacteriati</taxon>
        <taxon>Methanobacteriota</taxon>
        <taxon>Stenosarchaea group</taxon>
        <taxon>Halobacteria</taxon>
        <taxon>Halobacteriales</taxon>
        <taxon>Haloferacaceae</taxon>
        <taxon>Halorubrum</taxon>
    </lineage>
</organism>
<feature type="binding site" evidence="1">
    <location>
        <position position="317"/>
    </location>
    <ligand>
        <name>NAD(+)</name>
        <dbReference type="ChEBI" id="CHEBI:57540"/>
    </ligand>
</feature>
<dbReference type="GO" id="GO:0005737">
    <property type="term" value="C:cytoplasm"/>
    <property type="evidence" value="ECO:0007669"/>
    <property type="project" value="TreeGrafter"/>
</dbReference>
<feature type="binding site" evidence="1">
    <location>
        <begin position="150"/>
        <end position="151"/>
    </location>
    <ligand>
        <name>NAD(+)</name>
        <dbReference type="ChEBI" id="CHEBI:57540"/>
    </ligand>
</feature>
<dbReference type="GO" id="GO:0006522">
    <property type="term" value="P:alanine metabolic process"/>
    <property type="evidence" value="ECO:0007669"/>
    <property type="project" value="UniProtKB-UniRule"/>
</dbReference>
<dbReference type="Gene3D" id="3.30.1780.10">
    <property type="entry name" value="ornithine cyclodeaminase, domain 1"/>
    <property type="match status" value="1"/>
</dbReference>
<comment type="catalytic activity">
    <reaction evidence="1">
        <text>L-alanine + NAD(+) + H2O = pyruvate + NH4(+) + NADH + H(+)</text>
        <dbReference type="Rhea" id="RHEA:18405"/>
        <dbReference type="ChEBI" id="CHEBI:15361"/>
        <dbReference type="ChEBI" id="CHEBI:15377"/>
        <dbReference type="ChEBI" id="CHEBI:15378"/>
        <dbReference type="ChEBI" id="CHEBI:28938"/>
        <dbReference type="ChEBI" id="CHEBI:57540"/>
        <dbReference type="ChEBI" id="CHEBI:57945"/>
        <dbReference type="ChEBI" id="CHEBI:57972"/>
        <dbReference type="EC" id="1.4.1.1"/>
    </reaction>
</comment>
<dbReference type="Proteomes" id="UP000000740">
    <property type="component" value="Chromosome 1"/>
</dbReference>
<dbReference type="HOGENOM" id="CLU_042088_3_1_2"/>
<keyword evidence="1" id="KW-0547">Nucleotide-binding</keyword>
<dbReference type="GO" id="GO:0051287">
    <property type="term" value="F:NAD binding"/>
    <property type="evidence" value="ECO:0007669"/>
    <property type="project" value="UniProtKB-UniRule"/>
</dbReference>
<keyword evidence="1" id="KW-0520">NAD</keyword>
<keyword evidence="2" id="KW-0456">Lyase</keyword>
<dbReference type="KEGG" id="hla:Hlac_0439"/>
<feature type="binding site" evidence="1">
    <location>
        <position position="237"/>
    </location>
    <ligand>
        <name>NAD(+)</name>
        <dbReference type="ChEBI" id="CHEBI:57540"/>
    </ligand>
</feature>
<proteinExistence type="inferred from homology"/>
<dbReference type="InterPro" id="IPR003462">
    <property type="entry name" value="ODC_Mu_crystall"/>
</dbReference>
<dbReference type="InterPro" id="IPR028609">
    <property type="entry name" value="AlaDH_arch-typ"/>
</dbReference>
<evidence type="ECO:0000313" key="3">
    <source>
        <dbReference type="Proteomes" id="UP000000740"/>
    </source>
</evidence>
<reference evidence="2 3" key="1">
    <citation type="journal article" date="2016" name="Stand. Genomic Sci.">
        <title>Complete genome sequence of the Antarctic Halorubrum lacusprofundi type strain ACAM 34.</title>
        <authorList>
            <person name="Anderson I.J."/>
            <person name="DasSarma P."/>
            <person name="Lucas S."/>
            <person name="Copeland A."/>
            <person name="Lapidus A."/>
            <person name="Del Rio T.G."/>
            <person name="Tice H."/>
            <person name="Dalin E."/>
            <person name="Bruce D.C."/>
            <person name="Goodwin L."/>
            <person name="Pitluck S."/>
            <person name="Sims D."/>
            <person name="Brettin T.S."/>
            <person name="Detter J.C."/>
            <person name="Han C.S."/>
            <person name="Larimer F."/>
            <person name="Hauser L."/>
            <person name="Land M."/>
            <person name="Ivanova N."/>
            <person name="Richardson P."/>
            <person name="Cavicchioli R."/>
            <person name="DasSarma S."/>
            <person name="Woese C.R."/>
            <person name="Kyrpides N.C."/>
        </authorList>
    </citation>
    <scope>NUCLEOTIDE SEQUENCE [LARGE SCALE GENOMIC DNA]</scope>
    <source>
        <strain evidence="3">ATCC 49239 / DSM 5036 / JCM 8891 / ACAM 34</strain>
    </source>
</reference>
<accession>B9LSX6</accession>
<dbReference type="EC" id="1.4.1.1" evidence="1"/>
<gene>
    <name evidence="1" type="primary">ala</name>
    <name evidence="2" type="ordered locus">Hlac_0439</name>
</gene>
<dbReference type="GeneID" id="7401057"/>
<keyword evidence="3" id="KW-1185">Reference proteome</keyword>
<evidence type="ECO:0000313" key="2">
    <source>
        <dbReference type="EMBL" id="ACM56041.1"/>
    </source>
</evidence>
<sequence>MQTLLLNADDVDENARMDRVIDAVRGAFTAYERGNAKMPAKSYIDLPEYNGDFRSMPAYLDVRTEDTAEDAGWDAAGIKWVNVHTDNPADHDLPTVMGTMIYSDPETAFPLAILDGTTLTMKRTGAAAAVATDELAVPDATSLGIVGAGVQSYTQLEAIAAVRDIDEVVISDLDEERVADFIDAFEGRFDVRAGSIAEAGHCDVLSTVTPVESPIVGPDDVGDHTHVNAMGADAEGKHELADDLLLNATVVIDDHEQCTHSGEINVPYAAGLLTDDDIYGEIGEIVVGNRPGRTGTGSEGDNAGSGAGIDGVTVFDSTGLAIQDVAAARVVYEQADDNDNGYPFDLLGLGE</sequence>
<comment type="function">
    <text evidence="1">Catalyzes the NAD(+)-dependent oxidative deamination of L-alanine to pyruvate, and the reverse reaction, the reductive amination of pyruvate.</text>
</comment>
<keyword evidence="1" id="KW-0560">Oxidoreductase</keyword>
<comment type="similarity">
    <text evidence="1">Belongs to the ornithine cyclodeaminase/mu-crystallin family. Archaeal alanine dehydrogenase subfamily.</text>
</comment>
<dbReference type="SUPFAM" id="SSF51735">
    <property type="entry name" value="NAD(P)-binding Rossmann-fold domains"/>
    <property type="match status" value="1"/>
</dbReference>
<dbReference type="GO" id="GO:0000286">
    <property type="term" value="F:alanine dehydrogenase activity"/>
    <property type="evidence" value="ECO:0007669"/>
    <property type="project" value="UniProtKB-UniRule"/>
</dbReference>
<dbReference type="AlphaFoldDB" id="B9LSX6"/>
<dbReference type="RefSeq" id="WP_012659676.1">
    <property type="nucleotide sequence ID" value="NC_012029.1"/>
</dbReference>
<dbReference type="Pfam" id="PF02423">
    <property type="entry name" value="OCD_Mu_crystall"/>
    <property type="match status" value="1"/>
</dbReference>
<comment type="caution">
    <text evidence="1">Lacks conserved residue(s) required for the propagation of feature annotation.</text>
</comment>
<dbReference type="PANTHER" id="PTHR13812:SF19">
    <property type="entry name" value="KETIMINE REDUCTASE MU-CRYSTALLIN"/>
    <property type="match status" value="1"/>
</dbReference>
<dbReference type="EMBL" id="CP001365">
    <property type="protein sequence ID" value="ACM56041.1"/>
    <property type="molecule type" value="Genomic_DNA"/>
</dbReference>
<dbReference type="InterPro" id="IPR023401">
    <property type="entry name" value="ODC_N"/>
</dbReference>
<dbReference type="Gene3D" id="3.40.50.720">
    <property type="entry name" value="NAD(P)-binding Rossmann-like Domain"/>
    <property type="match status" value="1"/>
</dbReference>
<feature type="binding site" evidence="1">
    <location>
        <begin position="231"/>
        <end position="233"/>
    </location>
    <ligand>
        <name>NAD(+)</name>
        <dbReference type="ChEBI" id="CHEBI:57540"/>
    </ligand>
</feature>
<dbReference type="PANTHER" id="PTHR13812">
    <property type="entry name" value="KETIMINE REDUCTASE MU-CRYSTALLIN"/>
    <property type="match status" value="1"/>
</dbReference>
<dbReference type="HAMAP" id="MF_00935">
    <property type="entry name" value="AlaDH_arch"/>
    <property type="match status" value="1"/>
</dbReference>
<protein>
    <recommendedName>
        <fullName evidence="1">Alanine dehydrogenase</fullName>
        <shortName evidence="1">AlaDH</shortName>
        <ecNumber evidence="1">1.4.1.1</ecNumber>
    </recommendedName>
</protein>
<evidence type="ECO:0000256" key="1">
    <source>
        <dbReference type="HAMAP-Rule" id="MF_00935"/>
    </source>
</evidence>
<feature type="active site" description="Proton donor/acceptor" evidence="1">
    <location>
        <position position="79"/>
    </location>
</feature>
<dbReference type="PIRSF" id="PIRSF001439">
    <property type="entry name" value="CryM"/>
    <property type="match status" value="1"/>
</dbReference>
<dbReference type="GO" id="GO:0016829">
    <property type="term" value="F:lyase activity"/>
    <property type="evidence" value="ECO:0007669"/>
    <property type="project" value="UniProtKB-KW"/>
</dbReference>
<name>B9LSX6_HALLT</name>
<dbReference type="eggNOG" id="arCOG01035">
    <property type="taxonomic scope" value="Archaea"/>
</dbReference>